<reference evidence="2" key="1">
    <citation type="journal article" date="2022" name="bioRxiv">
        <title>Genomics of Preaxostyla Flagellates Illuminates Evolutionary Transitions and the Path Towards Mitochondrial Loss.</title>
        <authorList>
            <person name="Novak L.V.F."/>
            <person name="Treitli S.C."/>
            <person name="Pyrih J."/>
            <person name="Halakuc P."/>
            <person name="Pipaliya S.V."/>
            <person name="Vacek V."/>
            <person name="Brzon O."/>
            <person name="Soukal P."/>
            <person name="Eme L."/>
            <person name="Dacks J.B."/>
            <person name="Karnkowska A."/>
            <person name="Elias M."/>
            <person name="Hampl V."/>
        </authorList>
    </citation>
    <scope>NUCLEOTIDE SEQUENCE</scope>
    <source>
        <strain evidence="2">RCP-MX</strain>
    </source>
</reference>
<dbReference type="Proteomes" id="UP001141327">
    <property type="component" value="Unassembled WGS sequence"/>
</dbReference>
<feature type="region of interest" description="Disordered" evidence="1">
    <location>
        <begin position="320"/>
        <end position="376"/>
    </location>
</feature>
<proteinExistence type="predicted"/>
<evidence type="ECO:0000313" key="2">
    <source>
        <dbReference type="EMBL" id="KAJ4462259.1"/>
    </source>
</evidence>
<sequence>MMILFSITSQSTEHCSNCIALIVTIAAHSRSPAFEELSTHLAEEGSDVQICRLDVTLNPEVPHQLGVKETPTFVYFSPHEREPVVYRGPHPVTQAGLESFLAERLSKEHPSLRHIPLPYHMQRLAQELVMALGRHPTTTVPNWGEVLAKLKDLRHSLEEDALTPATKASRQLLAALAPCLSTVYPLPKPGDSNIATPECQTTLRRQLAEEDERMRTTPGDDDSETRRGIVEWLVDLFAHPREEGPPLEEDEDVPLAELPITTGPPSSPATPSTTTHVPEHTGEAVPLVPPIFRGNAKPVKATAPIDTSIGPVEAPVVENVEIPPGSLPPPLSDTPKKEPLYASRERELEPLPEVVHQPTGTAATGKPPHTHHSIEQ</sequence>
<feature type="region of interest" description="Disordered" evidence="1">
    <location>
        <begin position="261"/>
        <end position="289"/>
    </location>
</feature>
<dbReference type="CDD" id="cd02961">
    <property type="entry name" value="PDI_a_family"/>
    <property type="match status" value="1"/>
</dbReference>
<keyword evidence="3" id="KW-1185">Reference proteome</keyword>
<evidence type="ECO:0000313" key="3">
    <source>
        <dbReference type="Proteomes" id="UP001141327"/>
    </source>
</evidence>
<organism evidence="2 3">
    <name type="scientific">Paratrimastix pyriformis</name>
    <dbReference type="NCBI Taxonomy" id="342808"/>
    <lineage>
        <taxon>Eukaryota</taxon>
        <taxon>Metamonada</taxon>
        <taxon>Preaxostyla</taxon>
        <taxon>Paratrimastigidae</taxon>
        <taxon>Paratrimastix</taxon>
    </lineage>
</organism>
<gene>
    <name evidence="2" type="ORF">PAPYR_846</name>
</gene>
<comment type="caution">
    <text evidence="2">The sequence shown here is derived from an EMBL/GenBank/DDBJ whole genome shotgun (WGS) entry which is preliminary data.</text>
</comment>
<name>A0ABQ8UXZ3_9EUKA</name>
<feature type="compositionally biased region" description="Low complexity" evidence="1">
    <location>
        <begin position="261"/>
        <end position="276"/>
    </location>
</feature>
<dbReference type="InterPro" id="IPR036249">
    <property type="entry name" value="Thioredoxin-like_sf"/>
</dbReference>
<accession>A0ABQ8UXZ3</accession>
<dbReference type="EMBL" id="JAPMOS010000003">
    <property type="protein sequence ID" value="KAJ4462259.1"/>
    <property type="molecule type" value="Genomic_DNA"/>
</dbReference>
<dbReference type="SUPFAM" id="SSF52833">
    <property type="entry name" value="Thioredoxin-like"/>
    <property type="match status" value="1"/>
</dbReference>
<feature type="compositionally biased region" description="Basic and acidic residues" evidence="1">
    <location>
        <begin position="334"/>
        <end position="349"/>
    </location>
</feature>
<evidence type="ECO:0008006" key="4">
    <source>
        <dbReference type="Google" id="ProtNLM"/>
    </source>
</evidence>
<dbReference type="Gene3D" id="3.40.30.10">
    <property type="entry name" value="Glutaredoxin"/>
    <property type="match status" value="1"/>
</dbReference>
<evidence type="ECO:0000256" key="1">
    <source>
        <dbReference type="SAM" id="MobiDB-lite"/>
    </source>
</evidence>
<protein>
    <recommendedName>
        <fullName evidence="4">Thioredoxin domain-containing protein</fullName>
    </recommendedName>
</protein>